<keyword evidence="8" id="KW-0328">Glycosyltransferase</keyword>
<keyword evidence="11" id="KW-0378">Hydrolase</keyword>
<evidence type="ECO:0000256" key="19">
    <source>
        <dbReference type="ARBA" id="ARBA00023316"/>
    </source>
</evidence>
<evidence type="ECO:0000256" key="11">
    <source>
        <dbReference type="ARBA" id="ARBA00022801"/>
    </source>
</evidence>
<keyword evidence="19" id="KW-0961">Cell wall biogenesis/degradation</keyword>
<keyword evidence="6" id="KW-0121">Carboxypeptidase</keyword>
<dbReference type="InterPro" id="IPR031376">
    <property type="entry name" value="PCB_OB"/>
</dbReference>
<dbReference type="GO" id="GO:0005886">
    <property type="term" value="C:plasma membrane"/>
    <property type="evidence" value="ECO:0007669"/>
    <property type="project" value="UniProtKB-SubCell"/>
</dbReference>
<proteinExistence type="predicted"/>
<sequence>MRMEKALSKDQILELYLNEIFLGQRAYGVAAAALAYFNKSLDELTIEEVSYLAALPKAPNNYHPVRKYDAALERRNWVIGRMQEDGYITKAQADIAQAKPLKTEKRKQTQDIEAGFFAEEIRRELKEKYGQQSLYQGGLAVRSSVDPKLQNIAVQSLRDGLRAYDERHGWRGPIANLSSMDDWAKKLSEIAVPEGMLSEWQIGVVLSANNNIAEIAFANKEKIQLKLDGVRWARKCLQDCYALGQEVIKVSQVVKKGDVVMVESVGKSWILRQVPKVQGAIIALDPHTGRVLAMQGGWTQSASSFNRATQAQRQPGSAFKPFVYLAALDNGFTPSTKVLDAPFVIEQAPGKRETGSSVAAPIWGDFMKEALKDEPPMPFRVPAGIKNVRVNAKTGRLAQAGDKDTIWEAFVAGTEPGSGNFADSADVIGEDGSIIKQYNSDPYGYDDSPSYGEEFVDDVYDNVKKKKIVVRNALSSRYKIRRKTNIRQSLEQRQYRQHLHPRQKQILTLQAQAVFIKTLD</sequence>
<evidence type="ECO:0000256" key="7">
    <source>
        <dbReference type="ARBA" id="ARBA00022670"/>
    </source>
</evidence>
<dbReference type="Gene3D" id="3.30.450.330">
    <property type="match status" value="1"/>
</dbReference>
<keyword evidence="17" id="KW-0046">Antibiotic resistance</keyword>
<dbReference type="Gene3D" id="1.10.3810.10">
    <property type="entry name" value="Biosynthetic peptidoglycan transglycosylase-like"/>
    <property type="match status" value="1"/>
</dbReference>
<protein>
    <recommendedName>
        <fullName evidence="3">Penicillin-binding protein 1A</fullName>
        <ecNumber evidence="21">2.4.99.28</ecNumber>
        <ecNumber evidence="2">3.4.16.4</ecNumber>
    </recommendedName>
</protein>
<evidence type="ECO:0000256" key="15">
    <source>
        <dbReference type="ARBA" id="ARBA00022989"/>
    </source>
</evidence>
<keyword evidence="7" id="KW-0645">Protease</keyword>
<evidence type="ECO:0000256" key="4">
    <source>
        <dbReference type="ARBA" id="ARBA00022475"/>
    </source>
</evidence>
<dbReference type="SUPFAM" id="SSF53955">
    <property type="entry name" value="Lysozyme-like"/>
    <property type="match status" value="1"/>
</dbReference>
<evidence type="ECO:0000256" key="12">
    <source>
        <dbReference type="ARBA" id="ARBA00022960"/>
    </source>
</evidence>
<dbReference type="InterPro" id="IPR023346">
    <property type="entry name" value="Lysozyme-like_dom_sf"/>
</dbReference>
<feature type="domain" description="Penicillin-binding protein transpeptidase" evidence="23">
    <location>
        <begin position="279"/>
        <end position="347"/>
    </location>
</feature>
<evidence type="ECO:0000256" key="1">
    <source>
        <dbReference type="ARBA" id="ARBA00004249"/>
    </source>
</evidence>
<dbReference type="Pfam" id="PF00905">
    <property type="entry name" value="Transpeptidase"/>
    <property type="match status" value="1"/>
</dbReference>
<dbReference type="EMBL" id="OB669061">
    <property type="protein sequence ID" value="CAD7234555.1"/>
    <property type="molecule type" value="Genomic_DNA"/>
</dbReference>
<keyword evidence="16" id="KW-0472">Membrane</keyword>
<organism evidence="26">
    <name type="scientific">Cyprideis torosa</name>
    <dbReference type="NCBI Taxonomy" id="163714"/>
    <lineage>
        <taxon>Eukaryota</taxon>
        <taxon>Metazoa</taxon>
        <taxon>Ecdysozoa</taxon>
        <taxon>Arthropoda</taxon>
        <taxon>Crustacea</taxon>
        <taxon>Oligostraca</taxon>
        <taxon>Ostracoda</taxon>
        <taxon>Podocopa</taxon>
        <taxon>Podocopida</taxon>
        <taxon>Cytherocopina</taxon>
        <taxon>Cytheroidea</taxon>
        <taxon>Cytherideidae</taxon>
        <taxon>Cyprideis</taxon>
    </lineage>
</organism>
<keyword evidence="10" id="KW-0812">Transmembrane</keyword>
<dbReference type="GO" id="GO:0009002">
    <property type="term" value="F:serine-type D-Ala-D-Ala carboxypeptidase activity"/>
    <property type="evidence" value="ECO:0007669"/>
    <property type="project" value="UniProtKB-EC"/>
</dbReference>
<dbReference type="GO" id="GO:0008658">
    <property type="term" value="F:penicillin binding"/>
    <property type="evidence" value="ECO:0007669"/>
    <property type="project" value="InterPro"/>
</dbReference>
<accession>A0A7R8ZU58</accession>
<dbReference type="GO" id="GO:0046677">
    <property type="term" value="P:response to antibiotic"/>
    <property type="evidence" value="ECO:0007669"/>
    <property type="project" value="UniProtKB-KW"/>
</dbReference>
<feature type="domain" description="Penicillin-binding protein OB-like" evidence="25">
    <location>
        <begin position="170"/>
        <end position="277"/>
    </location>
</feature>
<dbReference type="AlphaFoldDB" id="A0A7R8ZU58"/>
<evidence type="ECO:0000256" key="13">
    <source>
        <dbReference type="ARBA" id="ARBA00022968"/>
    </source>
</evidence>
<evidence type="ECO:0000259" key="25">
    <source>
        <dbReference type="Pfam" id="PF17092"/>
    </source>
</evidence>
<name>A0A7R8ZU58_9CRUS</name>
<dbReference type="Gene3D" id="3.40.710.10">
    <property type="entry name" value="DD-peptidase/beta-lactamase superfamily"/>
    <property type="match status" value="3"/>
</dbReference>
<keyword evidence="14" id="KW-0573">Peptidoglycan synthesis</keyword>
<comment type="catalytic activity">
    <reaction evidence="22">
        <text>[GlcNAc-(1-&gt;4)-Mur2Ac(oyl-L-Ala-gamma-D-Glu-L-Lys-D-Ala-D-Ala)](n)-di-trans,octa-cis-undecaprenyl diphosphate + beta-D-GlcNAc-(1-&gt;4)-Mur2Ac(oyl-L-Ala-gamma-D-Glu-L-Lys-D-Ala-D-Ala)-di-trans,octa-cis-undecaprenyl diphosphate = [GlcNAc-(1-&gt;4)-Mur2Ac(oyl-L-Ala-gamma-D-Glu-L-Lys-D-Ala-D-Ala)](n+1)-di-trans,octa-cis-undecaprenyl diphosphate + di-trans,octa-cis-undecaprenyl diphosphate + H(+)</text>
        <dbReference type="Rhea" id="RHEA:23708"/>
        <dbReference type="Rhea" id="RHEA-COMP:9602"/>
        <dbReference type="Rhea" id="RHEA-COMP:9603"/>
        <dbReference type="ChEBI" id="CHEBI:15378"/>
        <dbReference type="ChEBI" id="CHEBI:58405"/>
        <dbReference type="ChEBI" id="CHEBI:60033"/>
        <dbReference type="ChEBI" id="CHEBI:78435"/>
        <dbReference type="EC" id="2.4.99.28"/>
    </reaction>
</comment>
<dbReference type="EC" id="2.4.99.28" evidence="21"/>
<dbReference type="GO" id="GO:0071555">
    <property type="term" value="P:cell wall organization"/>
    <property type="evidence" value="ECO:0007669"/>
    <property type="project" value="UniProtKB-KW"/>
</dbReference>
<dbReference type="Gene3D" id="2.40.50.140">
    <property type="entry name" value="Nucleic acid-binding proteins"/>
    <property type="match status" value="1"/>
</dbReference>
<keyword evidence="4" id="KW-1003">Cell membrane</keyword>
<comment type="subcellular location">
    <subcellularLocation>
        <location evidence="1">Cell inner membrane</location>
        <topology evidence="1">Single-pass type II membrane protein</topology>
    </subcellularLocation>
</comment>
<keyword evidence="13" id="KW-0735">Signal-anchor</keyword>
<gene>
    <name evidence="26" type="ORF">CTOB1V02_LOCUS12371</name>
</gene>
<evidence type="ECO:0000256" key="16">
    <source>
        <dbReference type="ARBA" id="ARBA00023136"/>
    </source>
</evidence>
<dbReference type="Pfam" id="PF17092">
    <property type="entry name" value="PCB_OB"/>
    <property type="match status" value="1"/>
</dbReference>
<dbReference type="Pfam" id="PF00912">
    <property type="entry name" value="Transgly"/>
    <property type="match status" value="1"/>
</dbReference>
<dbReference type="InterPro" id="IPR050396">
    <property type="entry name" value="Glycosyltr_51/Transpeptidase"/>
</dbReference>
<evidence type="ECO:0000256" key="9">
    <source>
        <dbReference type="ARBA" id="ARBA00022679"/>
    </source>
</evidence>
<dbReference type="InterPro" id="IPR001264">
    <property type="entry name" value="Glyco_trans_51"/>
</dbReference>
<keyword evidence="18" id="KW-0511">Multifunctional enzyme</keyword>
<keyword evidence="15" id="KW-1133">Transmembrane helix</keyword>
<dbReference type="EC" id="3.4.16.4" evidence="2"/>
<dbReference type="SUPFAM" id="SSF56601">
    <property type="entry name" value="beta-lactamase/transpeptidase-like"/>
    <property type="match status" value="2"/>
</dbReference>
<evidence type="ECO:0000256" key="8">
    <source>
        <dbReference type="ARBA" id="ARBA00022676"/>
    </source>
</evidence>
<dbReference type="GO" id="GO:0008955">
    <property type="term" value="F:peptidoglycan glycosyltransferase activity"/>
    <property type="evidence" value="ECO:0007669"/>
    <property type="project" value="UniProtKB-EC"/>
</dbReference>
<evidence type="ECO:0000256" key="2">
    <source>
        <dbReference type="ARBA" id="ARBA00012448"/>
    </source>
</evidence>
<evidence type="ECO:0000256" key="14">
    <source>
        <dbReference type="ARBA" id="ARBA00022984"/>
    </source>
</evidence>
<evidence type="ECO:0000259" key="24">
    <source>
        <dbReference type="Pfam" id="PF00912"/>
    </source>
</evidence>
<evidence type="ECO:0000256" key="3">
    <source>
        <dbReference type="ARBA" id="ARBA00018638"/>
    </source>
</evidence>
<evidence type="ECO:0000256" key="17">
    <source>
        <dbReference type="ARBA" id="ARBA00023251"/>
    </source>
</evidence>
<evidence type="ECO:0000256" key="21">
    <source>
        <dbReference type="ARBA" id="ARBA00044770"/>
    </source>
</evidence>
<keyword evidence="5" id="KW-0997">Cell inner membrane</keyword>
<evidence type="ECO:0000313" key="26">
    <source>
        <dbReference type="EMBL" id="CAD7234555.1"/>
    </source>
</evidence>
<dbReference type="PANTHER" id="PTHR32282">
    <property type="entry name" value="BINDING PROTEIN TRANSPEPTIDASE, PUTATIVE-RELATED"/>
    <property type="match status" value="1"/>
</dbReference>
<evidence type="ECO:0000256" key="10">
    <source>
        <dbReference type="ARBA" id="ARBA00022692"/>
    </source>
</evidence>
<evidence type="ECO:0000256" key="22">
    <source>
        <dbReference type="ARBA" id="ARBA00049902"/>
    </source>
</evidence>
<evidence type="ECO:0000256" key="20">
    <source>
        <dbReference type="ARBA" id="ARBA00034000"/>
    </source>
</evidence>
<keyword evidence="12" id="KW-0133">Cell shape</keyword>
<dbReference type="GO" id="GO:0008360">
    <property type="term" value="P:regulation of cell shape"/>
    <property type="evidence" value="ECO:0007669"/>
    <property type="project" value="UniProtKB-KW"/>
</dbReference>
<comment type="catalytic activity">
    <reaction evidence="20">
        <text>Preferential cleavage: (Ac)2-L-Lys-D-Ala-|-D-Ala. Also transpeptidation of peptidyl-alanyl moieties that are N-acyl substituents of D-alanine.</text>
        <dbReference type="EC" id="3.4.16.4"/>
    </reaction>
</comment>
<evidence type="ECO:0000256" key="6">
    <source>
        <dbReference type="ARBA" id="ARBA00022645"/>
    </source>
</evidence>
<dbReference type="InterPro" id="IPR036950">
    <property type="entry name" value="PBP_transglycosylase"/>
</dbReference>
<dbReference type="PANTHER" id="PTHR32282:SF27">
    <property type="entry name" value="PENICILLIN-BINDING PROTEIN 1A"/>
    <property type="match status" value="1"/>
</dbReference>
<dbReference type="InterPro" id="IPR012340">
    <property type="entry name" value="NA-bd_OB-fold"/>
</dbReference>
<reference evidence="26" key="1">
    <citation type="submission" date="2020-11" db="EMBL/GenBank/DDBJ databases">
        <authorList>
            <person name="Tran Van P."/>
        </authorList>
    </citation>
    <scope>NUCLEOTIDE SEQUENCE</scope>
</reference>
<feature type="domain" description="Glycosyl transferase family 51" evidence="24">
    <location>
        <begin position="1"/>
        <end position="83"/>
    </location>
</feature>
<evidence type="ECO:0000256" key="18">
    <source>
        <dbReference type="ARBA" id="ARBA00023268"/>
    </source>
</evidence>
<keyword evidence="9" id="KW-0808">Transferase</keyword>
<dbReference type="OrthoDB" id="8121444at2759"/>
<dbReference type="InterPro" id="IPR012338">
    <property type="entry name" value="Beta-lactam/transpept-like"/>
</dbReference>
<dbReference type="GO" id="GO:0006508">
    <property type="term" value="P:proteolysis"/>
    <property type="evidence" value="ECO:0007669"/>
    <property type="project" value="UniProtKB-KW"/>
</dbReference>
<evidence type="ECO:0000256" key="5">
    <source>
        <dbReference type="ARBA" id="ARBA00022519"/>
    </source>
</evidence>
<evidence type="ECO:0000259" key="23">
    <source>
        <dbReference type="Pfam" id="PF00905"/>
    </source>
</evidence>
<dbReference type="InterPro" id="IPR001460">
    <property type="entry name" value="PCN-bd_Tpept"/>
</dbReference>